<sequence length="360" mass="40624">MQEVNIKVISRCRPLNLREIQNGSQSILDCNKNLAQVSVKLPARKEQTSEGQIEGEQARTFQFDMVYGEDATNQELFTESFRPVVHAFVEGQNGCIFAYGQTGAGKTFTMSGNGTQPGCMPSSFNYIFEYISQQPSTVSISVRASCIEIYNERITDLISQQTDLRIRQKPEQAIYIENLSEHSCGTKEDLQKILEKGYRNQCIEATKMGQCSSRSHTMFIIKLEKTEVVNGEKVCKLSTLKMIDLAGSERPEISRFKESMMINKSLASLYVVVSKLASQAPHIPYRDSQLTRLMQDALDGNSKTMLVALISPASQNYEETLSTLRFADQVKKIPNQQINKPQIKQESNQLAINQEYLEQK</sequence>
<organism evidence="6">
    <name type="scientific">Hexamita inflata</name>
    <dbReference type="NCBI Taxonomy" id="28002"/>
    <lineage>
        <taxon>Eukaryota</taxon>
        <taxon>Metamonada</taxon>
        <taxon>Diplomonadida</taxon>
        <taxon>Hexamitidae</taxon>
        <taxon>Hexamitinae</taxon>
        <taxon>Hexamita</taxon>
    </lineage>
</organism>
<comment type="caution">
    <text evidence="6">The sequence shown here is derived from an EMBL/GenBank/DDBJ whole genome shotgun (WGS) entry which is preliminary data.</text>
</comment>
<evidence type="ECO:0000256" key="1">
    <source>
        <dbReference type="ARBA" id="ARBA00022741"/>
    </source>
</evidence>
<gene>
    <name evidence="6" type="ORF">HINF_LOCUS14298</name>
    <name evidence="7" type="ORF">HINF_LOCUS18240</name>
</gene>
<dbReference type="PRINTS" id="PR00380">
    <property type="entry name" value="KINESINHEAVY"/>
</dbReference>
<dbReference type="InterPro" id="IPR019821">
    <property type="entry name" value="Kinesin_motor_CS"/>
</dbReference>
<dbReference type="GO" id="GO:0008017">
    <property type="term" value="F:microtubule binding"/>
    <property type="evidence" value="ECO:0007669"/>
    <property type="project" value="InterPro"/>
</dbReference>
<evidence type="ECO:0000256" key="2">
    <source>
        <dbReference type="ARBA" id="ARBA00022840"/>
    </source>
</evidence>
<dbReference type="EMBL" id="CATOUU010000369">
    <property type="protein sequence ID" value="CAI9926653.1"/>
    <property type="molecule type" value="Genomic_DNA"/>
</dbReference>
<name>A0AA86U069_9EUKA</name>
<dbReference type="SUPFAM" id="SSF52540">
    <property type="entry name" value="P-loop containing nucleoside triphosphate hydrolases"/>
    <property type="match status" value="1"/>
</dbReference>
<accession>A0AA86U069</accession>
<evidence type="ECO:0000313" key="8">
    <source>
        <dbReference type="Proteomes" id="UP001642409"/>
    </source>
</evidence>
<dbReference type="Proteomes" id="UP001642409">
    <property type="component" value="Unassembled WGS sequence"/>
</dbReference>
<dbReference type="PANTHER" id="PTHR47968">
    <property type="entry name" value="CENTROMERE PROTEIN E"/>
    <property type="match status" value="1"/>
</dbReference>
<dbReference type="InterPro" id="IPR027640">
    <property type="entry name" value="Kinesin-like_fam"/>
</dbReference>
<keyword evidence="1 3" id="KW-0547">Nucleotide-binding</keyword>
<dbReference type="PROSITE" id="PS50067">
    <property type="entry name" value="KINESIN_MOTOR_2"/>
    <property type="match status" value="1"/>
</dbReference>
<dbReference type="GO" id="GO:0005874">
    <property type="term" value="C:microtubule"/>
    <property type="evidence" value="ECO:0007669"/>
    <property type="project" value="UniProtKB-KW"/>
</dbReference>
<dbReference type="PROSITE" id="PS00411">
    <property type="entry name" value="KINESIN_MOTOR_1"/>
    <property type="match status" value="1"/>
</dbReference>
<evidence type="ECO:0000313" key="7">
    <source>
        <dbReference type="EMBL" id="CAL6003093.1"/>
    </source>
</evidence>
<dbReference type="PANTHER" id="PTHR47968:SF50">
    <property type="entry name" value="KINESIN-LIKE PROTEIN"/>
    <property type="match status" value="1"/>
</dbReference>
<evidence type="ECO:0000256" key="3">
    <source>
        <dbReference type="PROSITE-ProRule" id="PRU00283"/>
    </source>
</evidence>
<dbReference type="EMBL" id="CAXDID020000046">
    <property type="protein sequence ID" value="CAL6003093.1"/>
    <property type="molecule type" value="Genomic_DNA"/>
</dbReference>
<feature type="domain" description="Kinesin motor" evidence="5">
    <location>
        <begin position="5"/>
        <end position="333"/>
    </location>
</feature>
<evidence type="ECO:0000256" key="4">
    <source>
        <dbReference type="RuleBase" id="RU000394"/>
    </source>
</evidence>
<keyword evidence="3 4" id="KW-0505">Motor protein</keyword>
<proteinExistence type="inferred from homology"/>
<reference evidence="7 8" key="2">
    <citation type="submission" date="2024-07" db="EMBL/GenBank/DDBJ databases">
        <authorList>
            <person name="Akdeniz Z."/>
        </authorList>
    </citation>
    <scope>NUCLEOTIDE SEQUENCE [LARGE SCALE GENOMIC DNA]</scope>
</reference>
<evidence type="ECO:0000313" key="6">
    <source>
        <dbReference type="EMBL" id="CAI9926653.1"/>
    </source>
</evidence>
<dbReference type="InterPro" id="IPR001752">
    <property type="entry name" value="Kinesin_motor_dom"/>
</dbReference>
<dbReference type="GO" id="GO:0005524">
    <property type="term" value="F:ATP binding"/>
    <property type="evidence" value="ECO:0007669"/>
    <property type="project" value="UniProtKB-UniRule"/>
</dbReference>
<dbReference type="SMART" id="SM00129">
    <property type="entry name" value="KISc"/>
    <property type="match status" value="1"/>
</dbReference>
<keyword evidence="8" id="KW-1185">Reference proteome</keyword>
<dbReference type="InterPro" id="IPR036961">
    <property type="entry name" value="Kinesin_motor_dom_sf"/>
</dbReference>
<dbReference type="AlphaFoldDB" id="A0AA86U069"/>
<reference evidence="6" key="1">
    <citation type="submission" date="2023-06" db="EMBL/GenBank/DDBJ databases">
        <authorList>
            <person name="Kurt Z."/>
        </authorList>
    </citation>
    <scope>NUCLEOTIDE SEQUENCE</scope>
</reference>
<dbReference type="Pfam" id="PF00225">
    <property type="entry name" value="Kinesin"/>
    <property type="match status" value="1"/>
</dbReference>
<protein>
    <recommendedName>
        <fullName evidence="4">Kinesin-like protein</fullName>
    </recommendedName>
</protein>
<comment type="similarity">
    <text evidence="3 4">Belongs to the TRAFAC class myosin-kinesin ATPase superfamily. Kinesin family.</text>
</comment>
<dbReference type="GO" id="GO:0007018">
    <property type="term" value="P:microtubule-based movement"/>
    <property type="evidence" value="ECO:0007669"/>
    <property type="project" value="InterPro"/>
</dbReference>
<dbReference type="GO" id="GO:0003777">
    <property type="term" value="F:microtubule motor activity"/>
    <property type="evidence" value="ECO:0007669"/>
    <property type="project" value="InterPro"/>
</dbReference>
<dbReference type="InterPro" id="IPR027417">
    <property type="entry name" value="P-loop_NTPase"/>
</dbReference>
<feature type="binding site" evidence="3">
    <location>
        <begin position="100"/>
        <end position="107"/>
    </location>
    <ligand>
        <name>ATP</name>
        <dbReference type="ChEBI" id="CHEBI:30616"/>
    </ligand>
</feature>
<dbReference type="Gene3D" id="3.40.850.10">
    <property type="entry name" value="Kinesin motor domain"/>
    <property type="match status" value="1"/>
</dbReference>
<keyword evidence="2 3" id="KW-0067">ATP-binding</keyword>
<dbReference type="GO" id="GO:0000278">
    <property type="term" value="P:mitotic cell cycle"/>
    <property type="evidence" value="ECO:0007669"/>
    <property type="project" value="TreeGrafter"/>
</dbReference>
<keyword evidence="4" id="KW-0493">Microtubule</keyword>
<evidence type="ECO:0000259" key="5">
    <source>
        <dbReference type="PROSITE" id="PS50067"/>
    </source>
</evidence>